<reference evidence="4" key="2">
    <citation type="submission" date="2023-06" db="EMBL/GenBank/DDBJ databases">
        <authorList>
            <consortium name="Lawrence Berkeley National Laboratory"/>
            <person name="Haridas S."/>
            <person name="Hensen N."/>
            <person name="Bonometti L."/>
            <person name="Westerberg I."/>
            <person name="Brannstrom I.O."/>
            <person name="Guillou S."/>
            <person name="Cros-Aarteil S."/>
            <person name="Calhoun S."/>
            <person name="Kuo A."/>
            <person name="Mondo S."/>
            <person name="Pangilinan J."/>
            <person name="Riley R."/>
            <person name="Labutti K."/>
            <person name="Andreopoulos B."/>
            <person name="Lipzen A."/>
            <person name="Chen C."/>
            <person name="Yanf M."/>
            <person name="Daum C."/>
            <person name="Ng V."/>
            <person name="Clum A."/>
            <person name="Steindorff A."/>
            <person name="Ohm R."/>
            <person name="Martin F."/>
            <person name="Silar P."/>
            <person name="Natvig D."/>
            <person name="Lalanne C."/>
            <person name="Gautier V."/>
            <person name="Ament-Velasquez S.L."/>
            <person name="Kruys A."/>
            <person name="Hutchinson M.I."/>
            <person name="Powell A.J."/>
            <person name="Barry K."/>
            <person name="Miller A.N."/>
            <person name="Grigoriev I.V."/>
            <person name="Debuchy R."/>
            <person name="Gladieux P."/>
            <person name="Thoren M.H."/>
            <person name="Johannesson H."/>
        </authorList>
    </citation>
    <scope>NUCLEOTIDE SEQUENCE</scope>
    <source>
        <strain evidence="4">CBS 314.62</strain>
    </source>
</reference>
<keyword evidence="5" id="KW-1185">Reference proteome</keyword>
<keyword evidence="1" id="KW-0863">Zinc-finger</keyword>
<feature type="region of interest" description="Disordered" evidence="2">
    <location>
        <begin position="94"/>
        <end position="158"/>
    </location>
</feature>
<dbReference type="PROSITE" id="PS50157">
    <property type="entry name" value="ZINC_FINGER_C2H2_2"/>
    <property type="match status" value="1"/>
</dbReference>
<dbReference type="Proteomes" id="UP001270362">
    <property type="component" value="Unassembled WGS sequence"/>
</dbReference>
<dbReference type="InterPro" id="IPR013087">
    <property type="entry name" value="Znf_C2H2_type"/>
</dbReference>
<evidence type="ECO:0000256" key="1">
    <source>
        <dbReference type="PROSITE-ProRule" id="PRU00042"/>
    </source>
</evidence>
<comment type="caution">
    <text evidence="4">The sequence shown here is derived from an EMBL/GenBank/DDBJ whole genome shotgun (WGS) entry which is preliminary data.</text>
</comment>
<dbReference type="Gene3D" id="3.30.160.60">
    <property type="entry name" value="Classic Zinc Finger"/>
    <property type="match status" value="1"/>
</dbReference>
<evidence type="ECO:0000256" key="2">
    <source>
        <dbReference type="SAM" id="MobiDB-lite"/>
    </source>
</evidence>
<dbReference type="GO" id="GO:0008270">
    <property type="term" value="F:zinc ion binding"/>
    <property type="evidence" value="ECO:0007669"/>
    <property type="project" value="UniProtKB-KW"/>
</dbReference>
<dbReference type="AlphaFoldDB" id="A0AAE0XLB2"/>
<feature type="compositionally biased region" description="Pro residues" evidence="2">
    <location>
        <begin position="116"/>
        <end position="133"/>
    </location>
</feature>
<proteinExistence type="predicted"/>
<evidence type="ECO:0000313" key="5">
    <source>
        <dbReference type="Proteomes" id="UP001270362"/>
    </source>
</evidence>
<dbReference type="PRINTS" id="PR01217">
    <property type="entry name" value="PRICHEXTENSN"/>
</dbReference>
<keyword evidence="1" id="KW-0479">Metal-binding</keyword>
<reference evidence="4" key="1">
    <citation type="journal article" date="2023" name="Mol. Phylogenet. Evol.">
        <title>Genome-scale phylogeny and comparative genomics of the fungal order Sordariales.</title>
        <authorList>
            <person name="Hensen N."/>
            <person name="Bonometti L."/>
            <person name="Westerberg I."/>
            <person name="Brannstrom I.O."/>
            <person name="Guillou S."/>
            <person name="Cros-Aarteil S."/>
            <person name="Calhoun S."/>
            <person name="Haridas S."/>
            <person name="Kuo A."/>
            <person name="Mondo S."/>
            <person name="Pangilinan J."/>
            <person name="Riley R."/>
            <person name="LaButti K."/>
            <person name="Andreopoulos B."/>
            <person name="Lipzen A."/>
            <person name="Chen C."/>
            <person name="Yan M."/>
            <person name="Daum C."/>
            <person name="Ng V."/>
            <person name="Clum A."/>
            <person name="Steindorff A."/>
            <person name="Ohm R.A."/>
            <person name="Martin F."/>
            <person name="Silar P."/>
            <person name="Natvig D.O."/>
            <person name="Lalanne C."/>
            <person name="Gautier V."/>
            <person name="Ament-Velasquez S.L."/>
            <person name="Kruys A."/>
            <person name="Hutchinson M.I."/>
            <person name="Powell A.J."/>
            <person name="Barry K."/>
            <person name="Miller A.N."/>
            <person name="Grigoriev I.V."/>
            <person name="Debuchy R."/>
            <person name="Gladieux P."/>
            <person name="Hiltunen Thoren M."/>
            <person name="Johannesson H."/>
        </authorList>
    </citation>
    <scope>NUCLEOTIDE SEQUENCE</scope>
    <source>
        <strain evidence="4">CBS 314.62</strain>
    </source>
</reference>
<gene>
    <name evidence="4" type="ORF">B0T22DRAFT_112540</name>
</gene>
<feature type="domain" description="C2H2-type" evidence="3">
    <location>
        <begin position="248"/>
        <end position="284"/>
    </location>
</feature>
<sequence length="353" mass="40782">MEREELVHNDMASLMADMAIYGGGHDQVNTPTQLQQSFYGEDVDLPNHMTLGYEQAPVHHWSWHQDMAVTRTPSPQPGYHQPAPFTWAEQLEQQLHQHQQEQLYYQQHQQQQQHQPPLPPSPPHSPPTSPPRPRLQTLQPRPPPPTPPPSPLNQQPASQPRYMTFSYDQYSLRSLPPTFSAEASPNILAHCQPSHRAFRHQVMLRAPDFNYLFDANFPPPPPHPTAVPSRSASPSPMAEAEPPRKRYYACTFVYPNTYQYCGKLFGRQSEAERHRKSVHERTDIMVCKLCPDNSYSRRDCLFRHFRKAHPENEWDLRMAMGSRCRAAGKADGDESLFEEGQVEDEDFWDFMNV</sequence>
<dbReference type="EMBL" id="JAULSO010000001">
    <property type="protein sequence ID" value="KAK3695594.1"/>
    <property type="molecule type" value="Genomic_DNA"/>
</dbReference>
<name>A0AAE0XLB2_9PEZI</name>
<evidence type="ECO:0000313" key="4">
    <source>
        <dbReference type="EMBL" id="KAK3695594.1"/>
    </source>
</evidence>
<protein>
    <recommendedName>
        <fullName evidence="3">C2H2-type domain-containing protein</fullName>
    </recommendedName>
</protein>
<accession>A0AAE0XLB2</accession>
<feature type="compositionally biased region" description="Pro residues" evidence="2">
    <location>
        <begin position="140"/>
        <end position="151"/>
    </location>
</feature>
<keyword evidence="1" id="KW-0862">Zinc</keyword>
<evidence type="ECO:0000259" key="3">
    <source>
        <dbReference type="PROSITE" id="PS50157"/>
    </source>
</evidence>
<organism evidence="4 5">
    <name type="scientific">Podospora appendiculata</name>
    <dbReference type="NCBI Taxonomy" id="314037"/>
    <lineage>
        <taxon>Eukaryota</taxon>
        <taxon>Fungi</taxon>
        <taxon>Dikarya</taxon>
        <taxon>Ascomycota</taxon>
        <taxon>Pezizomycotina</taxon>
        <taxon>Sordariomycetes</taxon>
        <taxon>Sordariomycetidae</taxon>
        <taxon>Sordariales</taxon>
        <taxon>Podosporaceae</taxon>
        <taxon>Podospora</taxon>
    </lineage>
</organism>
<feature type="compositionally biased region" description="Low complexity" evidence="2">
    <location>
        <begin position="94"/>
        <end position="115"/>
    </location>
</feature>